<dbReference type="EMBL" id="PDOC01000023">
    <property type="protein sequence ID" value="PIL42651.1"/>
    <property type="molecule type" value="Genomic_DNA"/>
</dbReference>
<keyword evidence="4" id="KW-1185">Reference proteome</keyword>
<dbReference type="InterPro" id="IPR003675">
    <property type="entry name" value="Rce1/LyrA-like_dom"/>
</dbReference>
<dbReference type="Pfam" id="PF02517">
    <property type="entry name" value="Rce1-like"/>
    <property type="match status" value="1"/>
</dbReference>
<dbReference type="GO" id="GO:0080120">
    <property type="term" value="P:CAAX-box protein maturation"/>
    <property type="evidence" value="ECO:0007669"/>
    <property type="project" value="UniProtKB-ARBA"/>
</dbReference>
<keyword evidence="3" id="KW-0482">Metalloprotease</keyword>
<feature type="transmembrane region" description="Helical" evidence="1">
    <location>
        <begin position="83"/>
        <end position="106"/>
    </location>
</feature>
<protein>
    <submittedName>
        <fullName evidence="3">CPBP family intramembrane metalloprotease</fullName>
    </submittedName>
</protein>
<proteinExistence type="predicted"/>
<feature type="transmembrane region" description="Helical" evidence="1">
    <location>
        <begin position="126"/>
        <end position="146"/>
    </location>
</feature>
<dbReference type="Proteomes" id="UP000230390">
    <property type="component" value="Unassembled WGS sequence"/>
</dbReference>
<keyword evidence="1" id="KW-0812">Transmembrane</keyword>
<feature type="domain" description="CAAX prenyl protease 2/Lysostaphin resistance protein A-like" evidence="2">
    <location>
        <begin position="189"/>
        <end position="282"/>
    </location>
</feature>
<evidence type="ECO:0000256" key="1">
    <source>
        <dbReference type="SAM" id="Phobius"/>
    </source>
</evidence>
<name>A0A2G8T9D7_9BURK</name>
<reference evidence="3 4" key="1">
    <citation type="submission" date="2017-10" db="EMBL/GenBank/DDBJ databases">
        <title>Massilia psychrophilum sp. nov., a novel purple-pigmented bacterium isolated from Tianshan glacier, Xinjiang Municipality, China.</title>
        <authorList>
            <person name="Wang H."/>
        </authorList>
    </citation>
    <scope>NUCLEOTIDE SEQUENCE [LARGE SCALE GENOMIC DNA]</scope>
    <source>
        <strain evidence="3 4">JCM 30074</strain>
    </source>
</reference>
<evidence type="ECO:0000313" key="3">
    <source>
        <dbReference type="EMBL" id="PIL42651.1"/>
    </source>
</evidence>
<accession>A0A2G8T9D7</accession>
<keyword evidence="3" id="KW-0378">Hydrolase</keyword>
<dbReference type="RefSeq" id="WP_099792697.1">
    <property type="nucleotide sequence ID" value="NZ_JBHLYV010000088.1"/>
</dbReference>
<feature type="transmembrane region" description="Helical" evidence="1">
    <location>
        <begin position="158"/>
        <end position="178"/>
    </location>
</feature>
<dbReference type="GO" id="GO:0008237">
    <property type="term" value="F:metallopeptidase activity"/>
    <property type="evidence" value="ECO:0007669"/>
    <property type="project" value="UniProtKB-KW"/>
</dbReference>
<keyword evidence="1" id="KW-0472">Membrane</keyword>
<evidence type="ECO:0000259" key="2">
    <source>
        <dbReference type="Pfam" id="PF02517"/>
    </source>
</evidence>
<dbReference type="AlphaFoldDB" id="A0A2G8T9D7"/>
<feature type="transmembrane region" description="Helical" evidence="1">
    <location>
        <begin position="184"/>
        <end position="203"/>
    </location>
</feature>
<sequence>MMNITIPIATTYGLLAASIVAAWLKPLPFKDKLTLPPWVAVFAAACISGLLSGLVMWQGVLALAGFAALASAAKAFKPGLIKVALLIGTGWMTVALSVHKFAGFVNPSLVSNMRISEGAPTFTHNLNFDTTAAGLILFAIFCVPARSRDEWREVFRQYPVIIGTPIVVFAFGLALGYVNVDPKLVAYTPVFLMCNLLFTCVTEEAFFRGFMQAQFTIGMKRRRSGPYIAMVAAAILFGIAHAKGGPLLIGLASLAGLGYGYAFHRSQRIEAAILTHFALNALHFIAFTYPRTL</sequence>
<keyword evidence="3" id="KW-0645">Protease</keyword>
<evidence type="ECO:0000313" key="4">
    <source>
        <dbReference type="Proteomes" id="UP000230390"/>
    </source>
</evidence>
<organism evidence="3 4">
    <name type="scientific">Massilia eurypsychrophila</name>
    <dbReference type="NCBI Taxonomy" id="1485217"/>
    <lineage>
        <taxon>Bacteria</taxon>
        <taxon>Pseudomonadati</taxon>
        <taxon>Pseudomonadota</taxon>
        <taxon>Betaproteobacteria</taxon>
        <taxon>Burkholderiales</taxon>
        <taxon>Oxalobacteraceae</taxon>
        <taxon>Telluria group</taxon>
        <taxon>Massilia</taxon>
    </lineage>
</organism>
<dbReference type="GO" id="GO:0004175">
    <property type="term" value="F:endopeptidase activity"/>
    <property type="evidence" value="ECO:0007669"/>
    <property type="project" value="UniProtKB-ARBA"/>
</dbReference>
<gene>
    <name evidence="3" type="ORF">CR105_23250</name>
</gene>
<dbReference type="GO" id="GO:0006508">
    <property type="term" value="P:proteolysis"/>
    <property type="evidence" value="ECO:0007669"/>
    <property type="project" value="UniProtKB-KW"/>
</dbReference>
<dbReference type="OrthoDB" id="5322702at2"/>
<feature type="transmembrane region" description="Helical" evidence="1">
    <location>
        <begin position="271"/>
        <end position="289"/>
    </location>
</feature>
<keyword evidence="1" id="KW-1133">Transmembrane helix</keyword>
<feature type="transmembrane region" description="Helical" evidence="1">
    <location>
        <begin position="38"/>
        <end position="71"/>
    </location>
</feature>
<comment type="caution">
    <text evidence="3">The sequence shown here is derived from an EMBL/GenBank/DDBJ whole genome shotgun (WGS) entry which is preliminary data.</text>
</comment>
<feature type="transmembrane region" description="Helical" evidence="1">
    <location>
        <begin position="224"/>
        <end position="241"/>
    </location>
</feature>